<reference evidence="8 9" key="1">
    <citation type="journal article" date="2018" name="Science">
        <title>The opium poppy genome and morphinan production.</title>
        <authorList>
            <person name="Guo L."/>
            <person name="Winzer T."/>
            <person name="Yang X."/>
            <person name="Li Y."/>
            <person name="Ning Z."/>
            <person name="He Z."/>
            <person name="Teodor R."/>
            <person name="Lu Y."/>
            <person name="Bowser T.A."/>
            <person name="Graham I.A."/>
            <person name="Ye K."/>
        </authorList>
    </citation>
    <scope>NUCLEOTIDE SEQUENCE [LARGE SCALE GENOMIC DNA]</scope>
    <source>
        <strain evidence="9">cv. HN1</strain>
        <tissue evidence="8">Leaves</tissue>
    </source>
</reference>
<evidence type="ECO:0000256" key="2">
    <source>
        <dbReference type="ARBA" id="ARBA00022771"/>
    </source>
</evidence>
<evidence type="ECO:0000256" key="4">
    <source>
        <dbReference type="PROSITE-ProRule" id="PRU00175"/>
    </source>
</evidence>
<dbReference type="SUPFAM" id="SSF57850">
    <property type="entry name" value="RING/U-box"/>
    <property type="match status" value="2"/>
</dbReference>
<evidence type="ECO:0000259" key="7">
    <source>
        <dbReference type="PROSITE" id="PS50234"/>
    </source>
</evidence>
<dbReference type="CDD" id="cd01466">
    <property type="entry name" value="vWA_C3HC4_type"/>
    <property type="match status" value="1"/>
</dbReference>
<feature type="domain" description="RING-type" evidence="6">
    <location>
        <begin position="581"/>
        <end position="625"/>
    </location>
</feature>
<dbReference type="InterPro" id="IPR036465">
    <property type="entry name" value="vWFA_dom_sf"/>
</dbReference>
<evidence type="ECO:0000313" key="8">
    <source>
        <dbReference type="EMBL" id="RZC51267.1"/>
    </source>
</evidence>
<dbReference type="Pfam" id="PF00092">
    <property type="entry name" value="VWA"/>
    <property type="match status" value="1"/>
</dbReference>
<keyword evidence="1" id="KW-0479">Metal-binding</keyword>
<evidence type="ECO:0000259" key="6">
    <source>
        <dbReference type="PROSITE" id="PS50089"/>
    </source>
</evidence>
<protein>
    <recommendedName>
        <fullName evidence="10">Anaphase-promoting complex subunit 11</fullName>
    </recommendedName>
</protein>
<keyword evidence="2 4" id="KW-0863">Zinc-finger</keyword>
<dbReference type="Gene3D" id="3.30.40.10">
    <property type="entry name" value="Zinc/RING finger domain, C3HC4 (zinc finger)"/>
    <property type="match status" value="2"/>
</dbReference>
<dbReference type="Pfam" id="PF00097">
    <property type="entry name" value="zf-C3HC4"/>
    <property type="match status" value="2"/>
</dbReference>
<dbReference type="InterPro" id="IPR001965">
    <property type="entry name" value="Znf_PHD"/>
</dbReference>
<organism evidence="8 9">
    <name type="scientific">Papaver somniferum</name>
    <name type="common">Opium poppy</name>
    <dbReference type="NCBI Taxonomy" id="3469"/>
    <lineage>
        <taxon>Eukaryota</taxon>
        <taxon>Viridiplantae</taxon>
        <taxon>Streptophyta</taxon>
        <taxon>Embryophyta</taxon>
        <taxon>Tracheophyta</taxon>
        <taxon>Spermatophyta</taxon>
        <taxon>Magnoliopsida</taxon>
        <taxon>Ranunculales</taxon>
        <taxon>Papaveraceae</taxon>
        <taxon>Papaveroideae</taxon>
        <taxon>Papaver</taxon>
    </lineage>
</organism>
<keyword evidence="3" id="KW-0862">Zinc</keyword>
<dbReference type="SMART" id="SM00249">
    <property type="entry name" value="PHD"/>
    <property type="match status" value="2"/>
</dbReference>
<dbReference type="OMA" id="PHGRIGV"/>
<dbReference type="InterPro" id="IPR018957">
    <property type="entry name" value="Znf_C3HC4_RING-type"/>
</dbReference>
<evidence type="ECO:0000256" key="1">
    <source>
        <dbReference type="ARBA" id="ARBA00022723"/>
    </source>
</evidence>
<dbReference type="SMART" id="SM00184">
    <property type="entry name" value="RING"/>
    <property type="match status" value="2"/>
</dbReference>
<dbReference type="Pfam" id="PF14624">
    <property type="entry name" value="Vwaint"/>
    <property type="match status" value="1"/>
</dbReference>
<dbReference type="InterPro" id="IPR013083">
    <property type="entry name" value="Znf_RING/FYVE/PHD"/>
</dbReference>
<feature type="domain" description="VWFA" evidence="7">
    <location>
        <begin position="174"/>
        <end position="342"/>
    </location>
</feature>
<accession>A0A4Y7IRE5</accession>
<dbReference type="InterPro" id="IPR032838">
    <property type="entry name" value="Vwaint_dom"/>
</dbReference>
<dbReference type="GO" id="GO:0008270">
    <property type="term" value="F:zinc ion binding"/>
    <property type="evidence" value="ECO:0007669"/>
    <property type="project" value="UniProtKB-KW"/>
</dbReference>
<dbReference type="Proteomes" id="UP000316621">
    <property type="component" value="Chromosome 2"/>
</dbReference>
<dbReference type="PANTHER" id="PTHR10579">
    <property type="entry name" value="CALCIUM-ACTIVATED CHLORIDE CHANNEL REGULATOR"/>
    <property type="match status" value="1"/>
</dbReference>
<feature type="region of interest" description="Disordered" evidence="5">
    <location>
        <begin position="59"/>
        <end position="79"/>
    </location>
</feature>
<dbReference type="InterPro" id="IPR051266">
    <property type="entry name" value="CLCR"/>
</dbReference>
<evidence type="ECO:0000256" key="3">
    <source>
        <dbReference type="ARBA" id="ARBA00022833"/>
    </source>
</evidence>
<name>A0A4Y7IRE5_PAPSO</name>
<dbReference type="Gramene" id="RZC51267">
    <property type="protein sequence ID" value="RZC51267"/>
    <property type="gene ID" value="C5167_019689"/>
</dbReference>
<dbReference type="PROSITE" id="PS50089">
    <property type="entry name" value="ZF_RING_2"/>
    <property type="match status" value="2"/>
</dbReference>
<sequence length="677" mass="74219">MVMVCTLCDGALKVGAGNAIFSAECSHSFHFNCIASYVKYGNRICPTCDAKWKDIPFTSPPNPQQPSQLNSTPLPSTLSRTNSNRIVRFTTSKFPSSEPSVFNDDDPLDIQSRFSSNDISIVRSVEINTHTEFPAVQRSISQENFHILINLKAHVTDINQVHSHISQTCRAPIDLVTVLDISGSMKGTKIQLLKRAMGFVIDNLGPSDRLSVISFSSNARRLFPLLLMTGSGKQHALQAVNSLVADGETDIVGGLKKGAKVIEDRKHKNPVCSIMLLSDGQDSFSKRINLKNISRLQIPVHTFGFGADHDPNMLHSIVEGSKGTFSFIEAEGLIQDAFAQCIGGLLSVIVQDLQVRVHSLDPYVCLSQLKAGSYSTYLTGDNQIGSVDIGDLYADEERDFLVLVNIPVVAGGIFNDQMKLVSVWCDYKDPFTKESVTTEAVEVKLQRPEMVNEDMVVSVEVDRQKNRLQVAEALSNSRAAAERGDLATAMSIIDSCRMQMSDTASMHAGDRFSHELDLELQEVRSRMENRKIYESTGRGFLLSGMISHSRQLATARGDSIESSSSFSQAYQTTFMSNMMICTLCDGTLKVGAGNAIFSAECSHSFHFNCIKTSVKLGNQICPTCDAQWKDIPAFGPASNPGITPARLRPRIPSRTIYTIGSLHHIPSSDLSSMTMIP</sequence>
<dbReference type="EMBL" id="CM010716">
    <property type="protein sequence ID" value="RZC51267.1"/>
    <property type="molecule type" value="Genomic_DNA"/>
</dbReference>
<dbReference type="SUPFAM" id="SSF53300">
    <property type="entry name" value="vWA-like"/>
    <property type="match status" value="1"/>
</dbReference>
<dbReference type="AlphaFoldDB" id="A0A4Y7IRE5"/>
<proteinExistence type="predicted"/>
<dbReference type="PROSITE" id="PS50234">
    <property type="entry name" value="VWFA"/>
    <property type="match status" value="1"/>
</dbReference>
<evidence type="ECO:0000313" key="9">
    <source>
        <dbReference type="Proteomes" id="UP000316621"/>
    </source>
</evidence>
<gene>
    <name evidence="8" type="ORF">C5167_019689</name>
</gene>
<evidence type="ECO:0000256" key="5">
    <source>
        <dbReference type="SAM" id="MobiDB-lite"/>
    </source>
</evidence>
<feature type="domain" description="RING-type" evidence="6">
    <location>
        <begin position="5"/>
        <end position="49"/>
    </location>
</feature>
<evidence type="ECO:0008006" key="10">
    <source>
        <dbReference type="Google" id="ProtNLM"/>
    </source>
</evidence>
<dbReference type="InterPro" id="IPR001841">
    <property type="entry name" value="Znf_RING"/>
</dbReference>
<keyword evidence="9" id="KW-1185">Reference proteome</keyword>
<feature type="compositionally biased region" description="Low complexity" evidence="5">
    <location>
        <begin position="65"/>
        <end position="79"/>
    </location>
</feature>
<dbReference type="PANTHER" id="PTHR10579:SF43">
    <property type="entry name" value="ZINC FINGER (C3HC4-TYPE RING FINGER) FAMILY PROTEIN"/>
    <property type="match status" value="1"/>
</dbReference>
<dbReference type="Gene3D" id="3.40.50.410">
    <property type="entry name" value="von Willebrand factor, type A domain"/>
    <property type="match status" value="1"/>
</dbReference>
<dbReference type="SMART" id="SM00327">
    <property type="entry name" value="VWA"/>
    <property type="match status" value="1"/>
</dbReference>
<dbReference type="InterPro" id="IPR002035">
    <property type="entry name" value="VWF_A"/>
</dbReference>